<accession>A0ACC0IM17</accession>
<proteinExistence type="predicted"/>
<keyword evidence="2" id="KW-1185">Reference proteome</keyword>
<organism evidence="1 2">
    <name type="scientific">Camellia lanceoleosa</name>
    <dbReference type="NCBI Taxonomy" id="1840588"/>
    <lineage>
        <taxon>Eukaryota</taxon>
        <taxon>Viridiplantae</taxon>
        <taxon>Streptophyta</taxon>
        <taxon>Embryophyta</taxon>
        <taxon>Tracheophyta</taxon>
        <taxon>Spermatophyta</taxon>
        <taxon>Magnoliopsida</taxon>
        <taxon>eudicotyledons</taxon>
        <taxon>Gunneridae</taxon>
        <taxon>Pentapetalae</taxon>
        <taxon>asterids</taxon>
        <taxon>Ericales</taxon>
        <taxon>Theaceae</taxon>
        <taxon>Camellia</taxon>
    </lineage>
</organism>
<name>A0ACC0IM17_9ERIC</name>
<gene>
    <name evidence="1" type="ORF">LOK49_LG02G02501</name>
</gene>
<reference evidence="1 2" key="1">
    <citation type="journal article" date="2022" name="Plant J.">
        <title>Chromosome-level genome of Camellia lanceoleosa provides a valuable resource for understanding genome evolution and self-incompatibility.</title>
        <authorList>
            <person name="Gong W."/>
            <person name="Xiao S."/>
            <person name="Wang L."/>
            <person name="Liao Z."/>
            <person name="Chang Y."/>
            <person name="Mo W."/>
            <person name="Hu G."/>
            <person name="Li W."/>
            <person name="Zhao G."/>
            <person name="Zhu H."/>
            <person name="Hu X."/>
            <person name="Ji K."/>
            <person name="Xiang X."/>
            <person name="Song Q."/>
            <person name="Yuan D."/>
            <person name="Jin S."/>
            <person name="Zhang L."/>
        </authorList>
    </citation>
    <scope>NUCLEOTIDE SEQUENCE [LARGE SCALE GENOMIC DNA]</scope>
    <source>
        <strain evidence="1">SQ_2022a</strain>
    </source>
</reference>
<evidence type="ECO:0000313" key="2">
    <source>
        <dbReference type="Proteomes" id="UP001060215"/>
    </source>
</evidence>
<dbReference type="EMBL" id="CM045760">
    <property type="protein sequence ID" value="KAI8026849.1"/>
    <property type="molecule type" value="Genomic_DNA"/>
</dbReference>
<protein>
    <submittedName>
        <fullName evidence="1">Dynamin-related protein 4C</fullName>
    </submittedName>
</protein>
<comment type="caution">
    <text evidence="1">The sequence shown here is derived from an EMBL/GenBank/DDBJ whole genome shotgun (WGS) entry which is preliminary data.</text>
</comment>
<evidence type="ECO:0000313" key="1">
    <source>
        <dbReference type="EMBL" id="KAI8026849.1"/>
    </source>
</evidence>
<sequence length="170" mass="19134">MEGCPVTAACLDSLAAIPALLYLNLSRCNLFDDGCEKFSGLRNLKVLNLGFNDISDACLLHMREEWIGRVQSLNCVKSCNSLRNSVTAYWKIVLRRFVDNLALHLLLSINEVVNRNIEVEIVNEVMGSHGGHGIERMLEELPPVAMKRKRLNKSIRLLKESMEVVAQIID</sequence>
<dbReference type="Proteomes" id="UP001060215">
    <property type="component" value="Chromosome 3"/>
</dbReference>